<dbReference type="KEGG" id="dpx:DAPPUDRAFT_267873"/>
<name>E9HX15_DAPPU</name>
<gene>
    <name evidence="1" type="ORF">DAPPUDRAFT_267873</name>
</gene>
<accession>E9HX15</accession>
<protein>
    <submittedName>
        <fullName evidence="1">Uncharacterized protein</fullName>
    </submittedName>
</protein>
<dbReference type="InParanoid" id="E9HX15"/>
<organism evidence="1 2">
    <name type="scientific">Daphnia pulex</name>
    <name type="common">Water flea</name>
    <dbReference type="NCBI Taxonomy" id="6669"/>
    <lineage>
        <taxon>Eukaryota</taxon>
        <taxon>Metazoa</taxon>
        <taxon>Ecdysozoa</taxon>
        <taxon>Arthropoda</taxon>
        <taxon>Crustacea</taxon>
        <taxon>Branchiopoda</taxon>
        <taxon>Diplostraca</taxon>
        <taxon>Cladocera</taxon>
        <taxon>Anomopoda</taxon>
        <taxon>Daphniidae</taxon>
        <taxon>Daphnia</taxon>
    </lineage>
</organism>
<evidence type="ECO:0000313" key="2">
    <source>
        <dbReference type="Proteomes" id="UP000000305"/>
    </source>
</evidence>
<dbReference type="HOGENOM" id="CLU_141218_0_0_1"/>
<proteinExistence type="predicted"/>
<dbReference type="AlphaFoldDB" id="E9HX15"/>
<dbReference type="EMBL" id="GL732988">
    <property type="protein sequence ID" value="EFX63715.1"/>
    <property type="molecule type" value="Genomic_DNA"/>
</dbReference>
<evidence type="ECO:0000313" key="1">
    <source>
        <dbReference type="EMBL" id="EFX63715.1"/>
    </source>
</evidence>
<keyword evidence="2" id="KW-1185">Reference proteome</keyword>
<sequence>MSISRSHFILQKAAPFIKNVIANLFPPLYAQPHTMSHPANFPSFPIQIKSTLYIVKQQAEAPNMLNHPRRGLPRITDGIERHPDAYLLDTAANLHHLIAEKQHLISTSVSSPKSNFKLRQSRMEKIQHTTRENSHTLYYLPIQPLEASRTRLSKGGKM</sequence>
<dbReference type="PhylomeDB" id="E9HX15"/>
<dbReference type="Proteomes" id="UP000000305">
    <property type="component" value="Unassembled WGS sequence"/>
</dbReference>
<reference evidence="1 2" key="1">
    <citation type="journal article" date="2011" name="Science">
        <title>The ecoresponsive genome of Daphnia pulex.</title>
        <authorList>
            <person name="Colbourne J.K."/>
            <person name="Pfrender M.E."/>
            <person name="Gilbert D."/>
            <person name="Thomas W.K."/>
            <person name="Tucker A."/>
            <person name="Oakley T.H."/>
            <person name="Tokishita S."/>
            <person name="Aerts A."/>
            <person name="Arnold G.J."/>
            <person name="Basu M.K."/>
            <person name="Bauer D.J."/>
            <person name="Caceres C.E."/>
            <person name="Carmel L."/>
            <person name="Casola C."/>
            <person name="Choi J.H."/>
            <person name="Detter J.C."/>
            <person name="Dong Q."/>
            <person name="Dusheyko S."/>
            <person name="Eads B.D."/>
            <person name="Frohlich T."/>
            <person name="Geiler-Samerotte K.A."/>
            <person name="Gerlach D."/>
            <person name="Hatcher P."/>
            <person name="Jogdeo S."/>
            <person name="Krijgsveld J."/>
            <person name="Kriventseva E.V."/>
            <person name="Kultz D."/>
            <person name="Laforsch C."/>
            <person name="Lindquist E."/>
            <person name="Lopez J."/>
            <person name="Manak J.R."/>
            <person name="Muller J."/>
            <person name="Pangilinan J."/>
            <person name="Patwardhan R.P."/>
            <person name="Pitluck S."/>
            <person name="Pritham E.J."/>
            <person name="Rechtsteiner A."/>
            <person name="Rho M."/>
            <person name="Rogozin I.B."/>
            <person name="Sakarya O."/>
            <person name="Salamov A."/>
            <person name="Schaack S."/>
            <person name="Shapiro H."/>
            <person name="Shiga Y."/>
            <person name="Skalitzky C."/>
            <person name="Smith Z."/>
            <person name="Souvorov A."/>
            <person name="Sung W."/>
            <person name="Tang Z."/>
            <person name="Tsuchiya D."/>
            <person name="Tu H."/>
            <person name="Vos H."/>
            <person name="Wang M."/>
            <person name="Wolf Y.I."/>
            <person name="Yamagata H."/>
            <person name="Yamada T."/>
            <person name="Ye Y."/>
            <person name="Shaw J.R."/>
            <person name="Andrews J."/>
            <person name="Crease T.J."/>
            <person name="Tang H."/>
            <person name="Lucas S.M."/>
            <person name="Robertson H.M."/>
            <person name="Bork P."/>
            <person name="Koonin E.V."/>
            <person name="Zdobnov E.M."/>
            <person name="Grigoriev I.V."/>
            <person name="Lynch M."/>
            <person name="Boore J.L."/>
        </authorList>
    </citation>
    <scope>NUCLEOTIDE SEQUENCE [LARGE SCALE GENOMIC DNA]</scope>
</reference>